<evidence type="ECO:0000313" key="4">
    <source>
        <dbReference type="Proteomes" id="UP000729357"/>
    </source>
</evidence>
<feature type="region of interest" description="Disordered" evidence="2">
    <location>
        <begin position="1"/>
        <end position="38"/>
    </location>
</feature>
<gene>
    <name evidence="3" type="ORF">KCU98_g2907</name>
</gene>
<evidence type="ECO:0000256" key="1">
    <source>
        <dbReference type="SAM" id="Coils"/>
    </source>
</evidence>
<comment type="caution">
    <text evidence="3">The sequence shown here is derived from an EMBL/GenBank/DDBJ whole genome shotgun (WGS) entry which is preliminary data.</text>
</comment>
<accession>A0A9P8JZ55</accession>
<dbReference type="Proteomes" id="UP000729357">
    <property type="component" value="Unassembled WGS sequence"/>
</dbReference>
<feature type="region of interest" description="Disordered" evidence="2">
    <location>
        <begin position="245"/>
        <end position="264"/>
    </location>
</feature>
<reference evidence="3" key="2">
    <citation type="submission" date="2021-08" db="EMBL/GenBank/DDBJ databases">
        <authorList>
            <person name="Gostincar C."/>
            <person name="Sun X."/>
            <person name="Song Z."/>
            <person name="Gunde-Cimerman N."/>
        </authorList>
    </citation>
    <scope>NUCLEOTIDE SEQUENCE</scope>
    <source>
        <strain evidence="3">EXF-9298</strain>
    </source>
</reference>
<feature type="compositionally biased region" description="Polar residues" evidence="2">
    <location>
        <begin position="299"/>
        <end position="309"/>
    </location>
</feature>
<feature type="compositionally biased region" description="Polar residues" evidence="2">
    <location>
        <begin position="248"/>
        <end position="258"/>
    </location>
</feature>
<reference evidence="3" key="1">
    <citation type="journal article" date="2021" name="J Fungi (Basel)">
        <title>Virulence traits and population genomics of the black yeast Aureobasidium melanogenum.</title>
        <authorList>
            <person name="Cernosa A."/>
            <person name="Sun X."/>
            <person name="Gostincar C."/>
            <person name="Fang C."/>
            <person name="Gunde-Cimerman N."/>
            <person name="Song Z."/>
        </authorList>
    </citation>
    <scope>NUCLEOTIDE SEQUENCE</scope>
    <source>
        <strain evidence="3">EXF-9298</strain>
    </source>
</reference>
<organism evidence="3 4">
    <name type="scientific">Aureobasidium melanogenum</name>
    <name type="common">Aureobasidium pullulans var. melanogenum</name>
    <dbReference type="NCBI Taxonomy" id="46634"/>
    <lineage>
        <taxon>Eukaryota</taxon>
        <taxon>Fungi</taxon>
        <taxon>Dikarya</taxon>
        <taxon>Ascomycota</taxon>
        <taxon>Pezizomycotina</taxon>
        <taxon>Dothideomycetes</taxon>
        <taxon>Dothideomycetidae</taxon>
        <taxon>Dothideales</taxon>
        <taxon>Saccotheciaceae</taxon>
        <taxon>Aureobasidium</taxon>
    </lineage>
</organism>
<dbReference type="AlphaFoldDB" id="A0A9P8JZ55"/>
<feature type="compositionally biased region" description="Polar residues" evidence="2">
    <location>
        <begin position="18"/>
        <end position="37"/>
    </location>
</feature>
<feature type="region of interest" description="Disordered" evidence="2">
    <location>
        <begin position="299"/>
        <end position="328"/>
    </location>
</feature>
<evidence type="ECO:0000313" key="3">
    <source>
        <dbReference type="EMBL" id="KAG9988044.1"/>
    </source>
</evidence>
<sequence length="360" mass="40554">MFTTQSMRPPRARMADDTNAQPTSQNEQDAGKKNQQLIKAADMTFDLSSTHPDPQSTNDMMKTLGPNSPTYPSLPTSINTCRYAAQRKDRELAAAQKSNSQLRTRLSDMEDELARAQAKVKQKNIYISACDKKIDALQKKIALLTRPYAGPTVEQIRTDTEMNVNAEPQLHKPTSKPKTVSIPPAQPSGEARLNAVNYEDSSEEENPSFIRACEQSSRRQAELEGRYILSARSEKRRRVAKGYLWENQEPSKNNGELSQENEELREDLDQALAVNNSKPSHVSVRPKIFEGALDIVSQQETSETATSHTQADRVKDTERGGHGDTDQRANSLLSQKFSCCSDWEHVQGVDLEKEWPYSWW</sequence>
<name>A0A9P8JZ55_AURME</name>
<keyword evidence="4" id="KW-1185">Reference proteome</keyword>
<proteinExistence type="predicted"/>
<keyword evidence="1" id="KW-0175">Coiled coil</keyword>
<feature type="coiled-coil region" evidence="1">
    <location>
        <begin position="85"/>
        <end position="126"/>
    </location>
</feature>
<feature type="region of interest" description="Disordered" evidence="2">
    <location>
        <begin position="168"/>
        <end position="191"/>
    </location>
</feature>
<evidence type="ECO:0000256" key="2">
    <source>
        <dbReference type="SAM" id="MobiDB-lite"/>
    </source>
</evidence>
<dbReference type="EMBL" id="JAHFXS010000178">
    <property type="protein sequence ID" value="KAG9988044.1"/>
    <property type="molecule type" value="Genomic_DNA"/>
</dbReference>
<feature type="compositionally biased region" description="Basic and acidic residues" evidence="2">
    <location>
        <begin position="310"/>
        <end position="327"/>
    </location>
</feature>
<feature type="non-terminal residue" evidence="3">
    <location>
        <position position="1"/>
    </location>
</feature>
<protein>
    <submittedName>
        <fullName evidence="3">Uncharacterized protein</fullName>
    </submittedName>
</protein>